<dbReference type="PANTHER" id="PTHR43280:SF29">
    <property type="entry name" value="ARAC-FAMILY TRANSCRIPTIONAL REGULATOR"/>
    <property type="match status" value="1"/>
</dbReference>
<dbReference type="SUPFAM" id="SSF46689">
    <property type="entry name" value="Homeodomain-like"/>
    <property type="match status" value="1"/>
</dbReference>
<keyword evidence="4" id="KW-0812">Transmembrane</keyword>
<feature type="transmembrane region" description="Helical" evidence="4">
    <location>
        <begin position="196"/>
        <end position="216"/>
    </location>
</feature>
<dbReference type="InterPro" id="IPR018060">
    <property type="entry name" value="HTH_AraC"/>
</dbReference>
<keyword evidence="1" id="KW-0805">Transcription regulation</keyword>
<feature type="transmembrane region" description="Helical" evidence="4">
    <location>
        <begin position="222"/>
        <end position="244"/>
    </location>
</feature>
<dbReference type="Gene3D" id="1.10.10.60">
    <property type="entry name" value="Homeodomain-like"/>
    <property type="match status" value="2"/>
</dbReference>
<dbReference type="PANTHER" id="PTHR43280">
    <property type="entry name" value="ARAC-FAMILY TRANSCRIPTIONAL REGULATOR"/>
    <property type="match status" value="1"/>
</dbReference>
<keyword evidence="4" id="KW-1133">Transmembrane helix</keyword>
<proteinExistence type="predicted"/>
<dbReference type="SMART" id="SM00342">
    <property type="entry name" value="HTH_ARAC"/>
    <property type="match status" value="1"/>
</dbReference>
<protein>
    <submittedName>
        <fullName evidence="6">Transcriptional regulator, AraC family</fullName>
    </submittedName>
</protein>
<dbReference type="RefSeq" id="WP_091915055.1">
    <property type="nucleotide sequence ID" value="NZ_FOIQ01000002.1"/>
</dbReference>
<organism evidence="6 7">
    <name type="scientific">Prevotella aff. ruminicola Tc2-24</name>
    <dbReference type="NCBI Taxonomy" id="81582"/>
    <lineage>
        <taxon>Bacteria</taxon>
        <taxon>Pseudomonadati</taxon>
        <taxon>Bacteroidota</taxon>
        <taxon>Bacteroidia</taxon>
        <taxon>Bacteroidales</taxon>
        <taxon>Prevotellaceae</taxon>
        <taxon>Prevotella</taxon>
    </lineage>
</organism>
<feature type="transmembrane region" description="Helical" evidence="4">
    <location>
        <begin position="6"/>
        <end position="24"/>
    </location>
</feature>
<gene>
    <name evidence="6" type="ORF">SAMN04487850_0928</name>
</gene>
<evidence type="ECO:0000256" key="4">
    <source>
        <dbReference type="SAM" id="Phobius"/>
    </source>
</evidence>
<feature type="transmembrane region" description="Helical" evidence="4">
    <location>
        <begin position="66"/>
        <end position="85"/>
    </location>
</feature>
<evidence type="ECO:0000313" key="6">
    <source>
        <dbReference type="EMBL" id="SEV95305.1"/>
    </source>
</evidence>
<accession>A0A1I0N3A9</accession>
<dbReference type="InterPro" id="IPR009057">
    <property type="entry name" value="Homeodomain-like_sf"/>
</dbReference>
<keyword evidence="2" id="KW-0238">DNA-binding</keyword>
<sequence>MIQSMIISLPMMVCIILSALLGLSLHDRWDKPKSRLLIYMVVAAFLYLAHSIYFHRLTEAIPFSDTVYSFCNPAVFPLFYIYIEELTTNQPLRWRQWLYLSPAFVCFILVGLLYILMDKEETVQFIQSHLYGDNYATLTGLAWWQGQAHLLVKIVFALEIPPIFIFGWQRVTQYNQLIENFYSDIEEKSLNSVKPLLILLVTASLIAFICNAVGRYRFADSMWMLAIPSVIFSILILLIGHVGLRQKFSIQDALLEIDDTDEPTGILKDEESLRGKIRHLVEDNALYLQPNLKTNDLAKQLHTNRNYIYQVINVEMGMSFSEYINRRRIDHAVLLIEGDPNAYLADVAAKSGFSSISTFYRNFKLYIGCSPSDFQQKIQARQQSQKKTTGRSL</sequence>
<evidence type="ECO:0000313" key="7">
    <source>
        <dbReference type="Proteomes" id="UP000199373"/>
    </source>
</evidence>
<dbReference type="GO" id="GO:0043565">
    <property type="term" value="F:sequence-specific DNA binding"/>
    <property type="evidence" value="ECO:0007669"/>
    <property type="project" value="InterPro"/>
</dbReference>
<reference evidence="6 7" key="1">
    <citation type="submission" date="2016-10" db="EMBL/GenBank/DDBJ databases">
        <authorList>
            <person name="de Groot N.N."/>
        </authorList>
    </citation>
    <scope>NUCLEOTIDE SEQUENCE [LARGE SCALE GENOMIC DNA]</scope>
    <source>
        <strain evidence="6 7">TC2-24</strain>
    </source>
</reference>
<dbReference type="EMBL" id="FOIQ01000002">
    <property type="protein sequence ID" value="SEV95305.1"/>
    <property type="molecule type" value="Genomic_DNA"/>
</dbReference>
<dbReference type="PROSITE" id="PS01124">
    <property type="entry name" value="HTH_ARAC_FAMILY_2"/>
    <property type="match status" value="1"/>
</dbReference>
<dbReference type="AlphaFoldDB" id="A0A1I0N3A9"/>
<keyword evidence="7" id="KW-1185">Reference proteome</keyword>
<dbReference type="Pfam" id="PF12833">
    <property type="entry name" value="HTH_18"/>
    <property type="match status" value="1"/>
</dbReference>
<evidence type="ECO:0000259" key="5">
    <source>
        <dbReference type="PROSITE" id="PS01124"/>
    </source>
</evidence>
<feature type="transmembrane region" description="Helical" evidence="4">
    <location>
        <begin position="97"/>
        <end position="117"/>
    </location>
</feature>
<keyword evidence="4" id="KW-0472">Membrane</keyword>
<dbReference type="InterPro" id="IPR018062">
    <property type="entry name" value="HTH_AraC-typ_CS"/>
</dbReference>
<evidence type="ECO:0000256" key="3">
    <source>
        <dbReference type="ARBA" id="ARBA00023163"/>
    </source>
</evidence>
<feature type="domain" description="HTH araC/xylS-type" evidence="5">
    <location>
        <begin position="275"/>
        <end position="377"/>
    </location>
</feature>
<dbReference type="GO" id="GO:0003700">
    <property type="term" value="F:DNA-binding transcription factor activity"/>
    <property type="evidence" value="ECO:0007669"/>
    <property type="project" value="InterPro"/>
</dbReference>
<evidence type="ECO:0000256" key="1">
    <source>
        <dbReference type="ARBA" id="ARBA00023015"/>
    </source>
</evidence>
<keyword evidence="3" id="KW-0804">Transcription</keyword>
<evidence type="ECO:0000256" key="2">
    <source>
        <dbReference type="ARBA" id="ARBA00023125"/>
    </source>
</evidence>
<dbReference type="Proteomes" id="UP000199373">
    <property type="component" value="Unassembled WGS sequence"/>
</dbReference>
<feature type="transmembrane region" description="Helical" evidence="4">
    <location>
        <begin position="36"/>
        <end position="54"/>
    </location>
</feature>
<name>A0A1I0N3A9_9BACT</name>
<dbReference type="PROSITE" id="PS00041">
    <property type="entry name" value="HTH_ARAC_FAMILY_1"/>
    <property type="match status" value="1"/>
</dbReference>